<dbReference type="Proteomes" id="UP000295678">
    <property type="component" value="Unassembled WGS sequence"/>
</dbReference>
<dbReference type="AlphaFoldDB" id="A0A4R3M756"/>
<gene>
    <name evidence="1" type="ORF">EDC22_107131</name>
</gene>
<reference evidence="1 2" key="1">
    <citation type="submission" date="2019-03" db="EMBL/GenBank/DDBJ databases">
        <title>Genomic Encyclopedia of Type Strains, Phase IV (KMG-IV): sequencing the most valuable type-strain genomes for metagenomic binning, comparative biology and taxonomic classification.</title>
        <authorList>
            <person name="Goeker M."/>
        </authorList>
    </citation>
    <scope>NUCLEOTIDE SEQUENCE [LARGE SCALE GENOMIC DNA]</scope>
    <source>
        <strain evidence="1 2">DSM 19345</strain>
    </source>
</reference>
<comment type="caution">
    <text evidence="1">The sequence shown here is derived from an EMBL/GenBank/DDBJ whole genome shotgun (WGS) entry which is preliminary data.</text>
</comment>
<proteinExistence type="predicted"/>
<keyword evidence="2" id="KW-1185">Reference proteome</keyword>
<evidence type="ECO:0000313" key="1">
    <source>
        <dbReference type="EMBL" id="TCT09284.1"/>
    </source>
</evidence>
<evidence type="ECO:0000313" key="2">
    <source>
        <dbReference type="Proteomes" id="UP000295678"/>
    </source>
</evidence>
<accession>A0A4R3M756</accession>
<evidence type="ECO:0008006" key="3">
    <source>
        <dbReference type="Google" id="ProtNLM"/>
    </source>
</evidence>
<sequence>MATALIYRSRLPLTSRRRAACLLLAAIALAGGGCSIPISIPLGPLMVAPDETVDTASLQTAAIVDEGVAARLGEEAWEALRPAVAAAIAAPGPGHALAWRSATAPVSGTVTVIEMVFRTAGSPCRGLAITARADHRTDSFDARVCRSGQAWTVTPLDVAG</sequence>
<dbReference type="EMBL" id="SMAK01000007">
    <property type="protein sequence ID" value="TCT09284.1"/>
    <property type="molecule type" value="Genomic_DNA"/>
</dbReference>
<organism evidence="1 2">
    <name type="scientific">Tepidamorphus gemmatus</name>
    <dbReference type="NCBI Taxonomy" id="747076"/>
    <lineage>
        <taxon>Bacteria</taxon>
        <taxon>Pseudomonadati</taxon>
        <taxon>Pseudomonadota</taxon>
        <taxon>Alphaproteobacteria</taxon>
        <taxon>Hyphomicrobiales</taxon>
        <taxon>Tepidamorphaceae</taxon>
        <taxon>Tepidamorphus</taxon>
    </lineage>
</organism>
<protein>
    <recommendedName>
        <fullName evidence="3">Outer membrane surface antigen</fullName>
    </recommendedName>
</protein>
<name>A0A4R3M756_9HYPH</name>
<dbReference type="RefSeq" id="WP_132806998.1">
    <property type="nucleotide sequence ID" value="NZ_SMAK01000007.1"/>
</dbReference>